<reference evidence="2" key="1">
    <citation type="journal article" date="2016" name="Nat. Genet.">
        <title>A high-quality carrot genome assembly provides new insights into carotenoid accumulation and asterid genome evolution.</title>
        <authorList>
            <person name="Iorizzo M."/>
            <person name="Ellison S."/>
            <person name="Senalik D."/>
            <person name="Zeng P."/>
            <person name="Satapoomin P."/>
            <person name="Huang J."/>
            <person name="Bowman M."/>
            <person name="Iovene M."/>
            <person name="Sanseverino W."/>
            <person name="Cavagnaro P."/>
            <person name="Yildiz M."/>
            <person name="Macko-Podgorni A."/>
            <person name="Moranska E."/>
            <person name="Grzebelus E."/>
            <person name="Grzebelus D."/>
            <person name="Ashrafi H."/>
            <person name="Zheng Z."/>
            <person name="Cheng S."/>
            <person name="Spooner D."/>
            <person name="Van Deynze A."/>
            <person name="Simon P."/>
        </authorList>
    </citation>
    <scope>NUCLEOTIDE SEQUENCE [LARGE SCALE GENOMIC DNA]</scope>
    <source>
        <tissue evidence="2">Leaf</tissue>
    </source>
</reference>
<name>A0A166DIQ3_DAUCS</name>
<keyword evidence="1" id="KW-0472">Membrane</keyword>
<keyword evidence="1" id="KW-1133">Transmembrane helix</keyword>
<organism evidence="2">
    <name type="scientific">Daucus carota subsp. sativus</name>
    <name type="common">Carrot</name>
    <dbReference type="NCBI Taxonomy" id="79200"/>
    <lineage>
        <taxon>Eukaryota</taxon>
        <taxon>Viridiplantae</taxon>
        <taxon>Streptophyta</taxon>
        <taxon>Embryophyta</taxon>
        <taxon>Tracheophyta</taxon>
        <taxon>Spermatophyta</taxon>
        <taxon>Magnoliopsida</taxon>
        <taxon>eudicotyledons</taxon>
        <taxon>Gunneridae</taxon>
        <taxon>Pentapetalae</taxon>
        <taxon>asterids</taxon>
        <taxon>campanulids</taxon>
        <taxon>Apiales</taxon>
        <taxon>Apiaceae</taxon>
        <taxon>Apioideae</taxon>
        <taxon>Scandiceae</taxon>
        <taxon>Daucinae</taxon>
        <taxon>Daucus</taxon>
        <taxon>Daucus sect. Daucus</taxon>
    </lineage>
</organism>
<evidence type="ECO:0000256" key="1">
    <source>
        <dbReference type="SAM" id="Phobius"/>
    </source>
</evidence>
<protein>
    <submittedName>
        <fullName evidence="2">Uncharacterized protein</fullName>
    </submittedName>
</protein>
<accession>A0A166DIQ3</accession>
<dbReference type="EMBL" id="LNRQ01000002">
    <property type="protein sequence ID" value="KZN05308.1"/>
    <property type="molecule type" value="Genomic_DNA"/>
</dbReference>
<feature type="transmembrane region" description="Helical" evidence="1">
    <location>
        <begin position="6"/>
        <end position="30"/>
    </location>
</feature>
<proteinExistence type="predicted"/>
<comment type="caution">
    <text evidence="2">The sequence shown here is derived from an EMBL/GenBank/DDBJ whole genome shotgun (WGS) entry which is preliminary data.</text>
</comment>
<keyword evidence="1" id="KW-0812">Transmembrane</keyword>
<sequence>MIYRKWSLLTGPPAIAGAVVGSVVVFQLLFGKSGSSVRLQQKKEELASTNK</sequence>
<gene>
    <name evidence="2" type="ORF">DCAR_006145</name>
</gene>
<dbReference type="Gramene" id="KZN05308">
    <property type="protein sequence ID" value="KZN05308"/>
    <property type="gene ID" value="DCAR_006145"/>
</dbReference>
<dbReference type="AlphaFoldDB" id="A0A166DIQ3"/>
<evidence type="ECO:0000313" key="2">
    <source>
        <dbReference type="EMBL" id="KZN05308.1"/>
    </source>
</evidence>